<comment type="caution">
    <text evidence="2">The sequence shown here is derived from an EMBL/GenBank/DDBJ whole genome shotgun (WGS) entry which is preliminary data.</text>
</comment>
<proteinExistence type="predicted"/>
<evidence type="ECO:0000259" key="1">
    <source>
        <dbReference type="Pfam" id="PF01814"/>
    </source>
</evidence>
<dbReference type="RefSeq" id="WP_027313020.1">
    <property type="nucleotide sequence ID" value="NZ_JAUESS010000014.1"/>
</dbReference>
<evidence type="ECO:0000313" key="2">
    <source>
        <dbReference type="EMBL" id="MFB9885417.1"/>
    </source>
</evidence>
<dbReference type="Gene3D" id="1.20.120.520">
    <property type="entry name" value="nmb1532 protein domain like"/>
    <property type="match status" value="1"/>
</dbReference>
<protein>
    <submittedName>
        <fullName evidence="2">Hemerythrin domain-containing protein</fullName>
    </submittedName>
</protein>
<reference evidence="2 3" key="1">
    <citation type="submission" date="2024-09" db="EMBL/GenBank/DDBJ databases">
        <authorList>
            <person name="Sun Q."/>
            <person name="Mori K."/>
        </authorList>
    </citation>
    <scope>NUCLEOTIDE SEQUENCE [LARGE SCALE GENOMIC DNA]</scope>
    <source>
        <strain evidence="2 3">ATCC 51285</strain>
    </source>
</reference>
<dbReference type="Proteomes" id="UP001589628">
    <property type="component" value="Unassembled WGS sequence"/>
</dbReference>
<name>A0ABV5Z802_9GAMM</name>
<accession>A0ABV5Z802</accession>
<gene>
    <name evidence="2" type="ORF">ACFFLH_03190</name>
</gene>
<evidence type="ECO:0000313" key="3">
    <source>
        <dbReference type="Proteomes" id="UP001589628"/>
    </source>
</evidence>
<keyword evidence="3" id="KW-1185">Reference proteome</keyword>
<sequence length="165" mass="19386">MNLIHKLQQDHHYLSQVLTHLQHHLNQEAPELALINEVLLFIEDYAEQYHHPIEDQLLSHLSQHLPHLNEMHQHLLVEHLQLQEHTDHLREQLAQAEQGNLLPWPQLRQAVSSWISAQKHHIEKEDQHMLPLLEAGLAQHPFQAAPLPKASVYLSEQFRQLCNEL</sequence>
<dbReference type="EMBL" id="JBHLZN010000001">
    <property type="protein sequence ID" value="MFB9885417.1"/>
    <property type="molecule type" value="Genomic_DNA"/>
</dbReference>
<feature type="domain" description="Hemerythrin-like" evidence="1">
    <location>
        <begin position="3"/>
        <end position="133"/>
    </location>
</feature>
<dbReference type="Pfam" id="PF01814">
    <property type="entry name" value="Hemerythrin"/>
    <property type="match status" value="1"/>
</dbReference>
<organism evidence="2 3">
    <name type="scientific">Balneatrix alpica</name>
    <dbReference type="NCBI Taxonomy" id="75684"/>
    <lineage>
        <taxon>Bacteria</taxon>
        <taxon>Pseudomonadati</taxon>
        <taxon>Pseudomonadota</taxon>
        <taxon>Gammaproteobacteria</taxon>
        <taxon>Oceanospirillales</taxon>
        <taxon>Balneatrichaceae</taxon>
        <taxon>Balneatrix</taxon>
    </lineage>
</organism>
<dbReference type="InterPro" id="IPR012312">
    <property type="entry name" value="Hemerythrin-like"/>
</dbReference>